<evidence type="ECO:0000256" key="1">
    <source>
        <dbReference type="SAM" id="MobiDB-lite"/>
    </source>
</evidence>
<reference evidence="3 4" key="1">
    <citation type="submission" date="2019-04" db="EMBL/GenBank/DDBJ databases">
        <title>Draft genome sequences of Streptomyces avermitilis ATCC 31267.</title>
        <authorList>
            <person name="Komaki H."/>
            <person name="Tamura T."/>
            <person name="Hosoyama A."/>
        </authorList>
    </citation>
    <scope>NUCLEOTIDE SEQUENCE [LARGE SCALE GENOMIC DNA]</scope>
    <source>
        <strain evidence="3 4">ATCC 31267</strain>
    </source>
</reference>
<evidence type="ECO:0000313" key="4">
    <source>
        <dbReference type="Proteomes" id="UP000299211"/>
    </source>
</evidence>
<dbReference type="Proteomes" id="UP000299211">
    <property type="component" value="Unassembled WGS sequence"/>
</dbReference>
<dbReference type="AlphaFoldDB" id="A0A4D4MJ42"/>
<evidence type="ECO:0000313" key="2">
    <source>
        <dbReference type="EMBL" id="GDY67994.1"/>
    </source>
</evidence>
<organism evidence="3 4">
    <name type="scientific">Streptomyces avermitilis</name>
    <dbReference type="NCBI Taxonomy" id="33903"/>
    <lineage>
        <taxon>Bacteria</taxon>
        <taxon>Bacillati</taxon>
        <taxon>Actinomycetota</taxon>
        <taxon>Actinomycetes</taxon>
        <taxon>Kitasatosporales</taxon>
        <taxon>Streptomycetaceae</taxon>
        <taxon>Streptomyces</taxon>
    </lineage>
</organism>
<dbReference type="EMBL" id="BJHY01000001">
    <property type="protein sequence ID" value="GDY71675.1"/>
    <property type="molecule type" value="Genomic_DNA"/>
</dbReference>
<dbReference type="Proteomes" id="UP000302139">
    <property type="component" value="Unassembled WGS sequence"/>
</dbReference>
<protein>
    <submittedName>
        <fullName evidence="3">Uncharacterized protein</fullName>
    </submittedName>
</protein>
<sequence length="114" mass="12706">MENSHPALQHLPAHSLAGRPFAELADAHRYHPPIYAQLVAEWKAEGRQVPERRDVQWASFAAASCREERRAWPVLSWAGSRQAPTERGSDTEPVVEQEAERAPAVPVPRGIPDV</sequence>
<gene>
    <name evidence="2" type="ORF">SAV14893_073870</name>
    <name evidence="3" type="ORF">SAV31267_011600</name>
</gene>
<evidence type="ECO:0000313" key="3">
    <source>
        <dbReference type="EMBL" id="GDY71675.1"/>
    </source>
</evidence>
<proteinExistence type="predicted"/>
<feature type="region of interest" description="Disordered" evidence="1">
    <location>
        <begin position="78"/>
        <end position="114"/>
    </location>
</feature>
<accession>A0A4D4MJ42</accession>
<comment type="caution">
    <text evidence="3">The sequence shown here is derived from an EMBL/GenBank/DDBJ whole genome shotgun (WGS) entry which is preliminary data.</text>
</comment>
<dbReference type="EMBL" id="BJHX01000001">
    <property type="protein sequence ID" value="GDY67994.1"/>
    <property type="molecule type" value="Genomic_DNA"/>
</dbReference>
<evidence type="ECO:0000313" key="5">
    <source>
        <dbReference type="Proteomes" id="UP000302139"/>
    </source>
</evidence>
<name>A0A4D4MJ42_STRAX</name>
<dbReference type="RefSeq" id="WP_137865145.1">
    <property type="nucleotide sequence ID" value="NZ_BAABTN010000010.1"/>
</dbReference>
<reference evidence="2 5" key="2">
    <citation type="submission" date="2019-04" db="EMBL/GenBank/DDBJ databases">
        <title>Draft genome sequences of Streptomyces avermitilis NBRC 14893.</title>
        <authorList>
            <person name="Komaki H."/>
            <person name="Tamura T."/>
            <person name="Hosoyama A."/>
        </authorList>
    </citation>
    <scope>NUCLEOTIDE SEQUENCE [LARGE SCALE GENOMIC DNA]</scope>
    <source>
        <strain evidence="2 5">NBRC 14893</strain>
    </source>
</reference>